<keyword evidence="5" id="KW-0645">Protease</keyword>
<keyword evidence="12" id="KW-1133">Transmembrane helix</keyword>
<comment type="catalytic activity">
    <reaction evidence="11">
        <text>[GlcNAc-(1-&gt;4)-Mur2Ac(oyl-L-Ala-gamma-D-Glu-L-Lys-D-Ala-D-Ala)](n)-di-trans,octa-cis-undecaprenyl diphosphate + beta-D-GlcNAc-(1-&gt;4)-Mur2Ac(oyl-L-Ala-gamma-D-Glu-L-Lys-D-Ala-D-Ala)-di-trans,octa-cis-undecaprenyl diphosphate = [GlcNAc-(1-&gt;4)-Mur2Ac(oyl-L-Ala-gamma-D-Glu-L-Lys-D-Ala-D-Ala)](n+1)-di-trans,octa-cis-undecaprenyl diphosphate + di-trans,octa-cis-undecaprenyl diphosphate + H(+)</text>
        <dbReference type="Rhea" id="RHEA:23708"/>
        <dbReference type="Rhea" id="RHEA-COMP:9602"/>
        <dbReference type="Rhea" id="RHEA-COMP:9603"/>
        <dbReference type="ChEBI" id="CHEBI:15378"/>
        <dbReference type="ChEBI" id="CHEBI:58405"/>
        <dbReference type="ChEBI" id="CHEBI:60033"/>
        <dbReference type="ChEBI" id="CHEBI:78435"/>
        <dbReference type="EC" id="2.4.99.28"/>
    </reaction>
</comment>
<keyword evidence="12" id="KW-0472">Membrane</keyword>
<dbReference type="Pfam" id="PF06832">
    <property type="entry name" value="BiPBP_C"/>
    <property type="match status" value="1"/>
</dbReference>
<evidence type="ECO:0000256" key="5">
    <source>
        <dbReference type="ARBA" id="ARBA00022670"/>
    </source>
</evidence>
<dbReference type="AlphaFoldDB" id="A0A4R6HAX7"/>
<feature type="transmembrane region" description="Helical" evidence="12">
    <location>
        <begin position="36"/>
        <end position="54"/>
    </location>
</feature>
<dbReference type="Pfam" id="PF00905">
    <property type="entry name" value="Transpeptidase"/>
    <property type="match status" value="1"/>
</dbReference>
<dbReference type="EMBL" id="SNWI01000001">
    <property type="protein sequence ID" value="TDO05098.1"/>
    <property type="molecule type" value="Genomic_DNA"/>
</dbReference>
<accession>A0A4R6HAX7</accession>
<dbReference type="Proteomes" id="UP000294848">
    <property type="component" value="Unassembled WGS sequence"/>
</dbReference>
<organism evidence="16 17">
    <name type="scientific">Sunxiuqinia elliptica</name>
    <dbReference type="NCBI Taxonomy" id="655355"/>
    <lineage>
        <taxon>Bacteria</taxon>
        <taxon>Pseudomonadati</taxon>
        <taxon>Bacteroidota</taxon>
        <taxon>Bacteroidia</taxon>
        <taxon>Marinilabiliales</taxon>
        <taxon>Prolixibacteraceae</taxon>
        <taxon>Sunxiuqinia</taxon>
    </lineage>
</organism>
<dbReference type="Pfam" id="PF00912">
    <property type="entry name" value="Transgly"/>
    <property type="match status" value="1"/>
</dbReference>
<evidence type="ECO:0000256" key="10">
    <source>
        <dbReference type="ARBA" id="ARBA00044770"/>
    </source>
</evidence>
<evidence type="ECO:0000256" key="6">
    <source>
        <dbReference type="ARBA" id="ARBA00022676"/>
    </source>
</evidence>
<evidence type="ECO:0000256" key="7">
    <source>
        <dbReference type="ARBA" id="ARBA00022679"/>
    </source>
</evidence>
<evidence type="ECO:0000256" key="8">
    <source>
        <dbReference type="ARBA" id="ARBA00022801"/>
    </source>
</evidence>
<dbReference type="InterPro" id="IPR011815">
    <property type="entry name" value="PBP_1c"/>
</dbReference>
<dbReference type="GO" id="GO:0009252">
    <property type="term" value="P:peptidoglycan biosynthetic process"/>
    <property type="evidence" value="ECO:0007669"/>
    <property type="project" value="InterPro"/>
</dbReference>
<dbReference type="SUPFAM" id="SSF56601">
    <property type="entry name" value="beta-lactamase/transpeptidase-like"/>
    <property type="match status" value="1"/>
</dbReference>
<dbReference type="GO" id="GO:0008955">
    <property type="term" value="F:peptidoglycan glycosyltransferase activity"/>
    <property type="evidence" value="ECO:0007669"/>
    <property type="project" value="UniProtKB-EC"/>
</dbReference>
<dbReference type="Gene3D" id="1.10.3810.10">
    <property type="entry name" value="Biosynthetic peptidoglycan transglycosylase-like"/>
    <property type="match status" value="1"/>
</dbReference>
<dbReference type="GO" id="GO:0006508">
    <property type="term" value="P:proteolysis"/>
    <property type="evidence" value="ECO:0007669"/>
    <property type="project" value="UniProtKB-KW"/>
</dbReference>
<evidence type="ECO:0000256" key="4">
    <source>
        <dbReference type="ARBA" id="ARBA00022645"/>
    </source>
</evidence>
<dbReference type="InterPro" id="IPR050396">
    <property type="entry name" value="Glycosyltr_51/Transpeptidase"/>
</dbReference>
<keyword evidence="9" id="KW-0511">Multifunctional enzyme</keyword>
<feature type="domain" description="Penicillin-binding protein transpeptidase" evidence="13">
    <location>
        <begin position="326"/>
        <end position="570"/>
    </location>
</feature>
<evidence type="ECO:0000259" key="13">
    <source>
        <dbReference type="Pfam" id="PF00905"/>
    </source>
</evidence>
<dbReference type="InterPro" id="IPR012338">
    <property type="entry name" value="Beta-lactam/transpept-like"/>
</dbReference>
<proteinExistence type="inferred from homology"/>
<comment type="pathway">
    <text evidence="1">Cell wall biogenesis; peptidoglycan biosynthesis.</text>
</comment>
<dbReference type="InterPro" id="IPR009647">
    <property type="entry name" value="PBP_C"/>
</dbReference>
<gene>
    <name evidence="16" type="ORF">DET52_101454</name>
</gene>
<evidence type="ECO:0000313" key="16">
    <source>
        <dbReference type="EMBL" id="TDO05098.1"/>
    </source>
</evidence>
<keyword evidence="4" id="KW-0121">Carboxypeptidase</keyword>
<evidence type="ECO:0000313" key="17">
    <source>
        <dbReference type="Proteomes" id="UP000294848"/>
    </source>
</evidence>
<evidence type="ECO:0000259" key="14">
    <source>
        <dbReference type="Pfam" id="PF00912"/>
    </source>
</evidence>
<keyword evidence="7" id="KW-0808">Transferase</keyword>
<dbReference type="EC" id="2.4.99.28" evidence="10"/>
<dbReference type="GO" id="GO:0008658">
    <property type="term" value="F:penicillin binding"/>
    <property type="evidence" value="ECO:0007669"/>
    <property type="project" value="InterPro"/>
</dbReference>
<dbReference type="InterPro" id="IPR001460">
    <property type="entry name" value="PCN-bd_Tpept"/>
</dbReference>
<evidence type="ECO:0000259" key="15">
    <source>
        <dbReference type="Pfam" id="PF06832"/>
    </source>
</evidence>
<evidence type="ECO:0000256" key="9">
    <source>
        <dbReference type="ARBA" id="ARBA00023268"/>
    </source>
</evidence>
<protein>
    <recommendedName>
        <fullName evidence="10">peptidoglycan glycosyltransferase</fullName>
        <ecNumber evidence="10">2.4.99.28</ecNumber>
    </recommendedName>
</protein>
<dbReference type="NCBIfam" id="TIGR02073">
    <property type="entry name" value="PBP_1c"/>
    <property type="match status" value="1"/>
</dbReference>
<sequence length="809" mass="90261">MSLKRIPSIQGEGVRKKEHILSLRFCVSYFKNNKKFLVVLLLLFLLSLVWWFSLPSPLFSDPTSTVIESRTGELLGAHIAEDGQWRFPDVEAVPEKYKTCLLTFEDRYFYFHPGFNPVSLGRALIQNIRNGRVVSGGSTITMQLIRLSRKGKARTVSQKLIELSLAIRAELFYSKEELLRLYASNAPFGGNVVGLDAAAWRYFGRNAADLSWSESAMLAVLPNAPSLIYPGKKNNLLLQKRNRLLDLLYENGELDETILELAKLEPLPEKVYALPQVAPHLMNRVLTEHNGERVITAIDGDLQQHVNDLVRQHLVKLRANEIHNAAVLVLNAASGEALAYVGNSPDAAEGRHGEQVDIIGAPRSSGSILKPFLYAAMQDDGRILPHTLVADVPTQIGGFSPQNFNLSYEGAVSASKALSKSLNIPVVRMLRDYGVERFYSLLKDLHFSTMNRPADHYGLSLILGGAEVNLWDLAGAYSSMARLLIHYEENDGRSFKDDFRRPSYLSAVYSEEEALTNSISAGASWLTMEALVQVNRPDEESGWESFSSSRQVAWKTGTSFGFRDGWAVGLDRNFVVAVWCGNADGEGRPGLTGTSAAAPLMFDVFNLLPAGKWFTQPVDEMEQVPVCATSGHRVGPYCEQTDSVWIMRKGLTTSACPYHRLVHLDPTGQFQVTSKCLSVDEMKHQSWFVLPPAMEWYYKQRNPFYRSLPPFMSGCSEEVQAVMEMIYPRENNQVFVPVQLDGTPGQVILEAAHASSKAIVYWHLDEQYLGQTSGLHQMPVHPLPGVHRVSLIDDQGNVFQLRLQVAAKE</sequence>
<feature type="domain" description="Penicillin-binding C-terminal" evidence="15">
    <location>
        <begin position="716"/>
        <end position="799"/>
    </location>
</feature>
<dbReference type="Gene3D" id="3.40.710.10">
    <property type="entry name" value="DD-peptidase/beta-lactamase superfamily"/>
    <property type="match status" value="1"/>
</dbReference>
<dbReference type="PANTHER" id="PTHR32282:SF15">
    <property type="entry name" value="PENICILLIN-BINDING PROTEIN 1C"/>
    <property type="match status" value="1"/>
</dbReference>
<comment type="similarity">
    <text evidence="3">In the N-terminal section; belongs to the glycosyltransferase 51 family.</text>
</comment>
<evidence type="ECO:0000256" key="3">
    <source>
        <dbReference type="ARBA" id="ARBA00007739"/>
    </source>
</evidence>
<keyword evidence="12" id="KW-0812">Transmembrane</keyword>
<dbReference type="InterPro" id="IPR023346">
    <property type="entry name" value="Lysozyme-like_dom_sf"/>
</dbReference>
<dbReference type="GO" id="GO:0030288">
    <property type="term" value="C:outer membrane-bounded periplasmic space"/>
    <property type="evidence" value="ECO:0007669"/>
    <property type="project" value="TreeGrafter"/>
</dbReference>
<comment type="caution">
    <text evidence="16">The sequence shown here is derived from an EMBL/GenBank/DDBJ whole genome shotgun (WGS) entry which is preliminary data.</text>
</comment>
<name>A0A4R6HAX7_9BACT</name>
<evidence type="ECO:0000256" key="11">
    <source>
        <dbReference type="ARBA" id="ARBA00049902"/>
    </source>
</evidence>
<keyword evidence="8" id="KW-0378">Hydrolase</keyword>
<dbReference type="PANTHER" id="PTHR32282">
    <property type="entry name" value="BINDING PROTEIN TRANSPEPTIDASE, PUTATIVE-RELATED"/>
    <property type="match status" value="1"/>
</dbReference>
<evidence type="ECO:0000256" key="2">
    <source>
        <dbReference type="ARBA" id="ARBA00007090"/>
    </source>
</evidence>
<feature type="domain" description="Glycosyl transferase family 51" evidence="14">
    <location>
        <begin position="86"/>
        <end position="246"/>
    </location>
</feature>
<dbReference type="InterPro" id="IPR036950">
    <property type="entry name" value="PBP_transglycosylase"/>
</dbReference>
<dbReference type="RefSeq" id="WP_133463220.1">
    <property type="nucleotide sequence ID" value="NZ_SNWI01000001.1"/>
</dbReference>
<dbReference type="GO" id="GO:0004180">
    <property type="term" value="F:carboxypeptidase activity"/>
    <property type="evidence" value="ECO:0007669"/>
    <property type="project" value="UniProtKB-KW"/>
</dbReference>
<dbReference type="OrthoDB" id="9766909at2"/>
<comment type="similarity">
    <text evidence="2">In the C-terminal section; belongs to the transpeptidase family.</text>
</comment>
<keyword evidence="6" id="KW-0328">Glycosyltransferase</keyword>
<dbReference type="SUPFAM" id="SSF53955">
    <property type="entry name" value="Lysozyme-like"/>
    <property type="match status" value="1"/>
</dbReference>
<evidence type="ECO:0000256" key="1">
    <source>
        <dbReference type="ARBA" id="ARBA00004752"/>
    </source>
</evidence>
<reference evidence="16 17" key="1">
    <citation type="submission" date="2019-03" db="EMBL/GenBank/DDBJ databases">
        <title>Freshwater and sediment microbial communities from various areas in North America, analyzing microbe dynamics in response to fracking.</title>
        <authorList>
            <person name="Lamendella R."/>
        </authorList>
    </citation>
    <scope>NUCLEOTIDE SEQUENCE [LARGE SCALE GENOMIC DNA]</scope>
    <source>
        <strain evidence="16 17">114D</strain>
    </source>
</reference>
<evidence type="ECO:0000256" key="12">
    <source>
        <dbReference type="SAM" id="Phobius"/>
    </source>
</evidence>
<dbReference type="InterPro" id="IPR001264">
    <property type="entry name" value="Glyco_trans_51"/>
</dbReference>